<dbReference type="AlphaFoldDB" id="A0A1N6KK00"/>
<comment type="subcellular location">
    <subcellularLocation>
        <location evidence="1">Membrane</location>
        <topology evidence="1">Single-pass membrane protein</topology>
    </subcellularLocation>
</comment>
<dbReference type="InterPro" id="IPR037682">
    <property type="entry name" value="TonB_C"/>
</dbReference>
<keyword evidence="2" id="KW-0812">Transmembrane</keyword>
<dbReference type="EMBL" id="FSRM01000002">
    <property type="protein sequence ID" value="SIO56881.1"/>
    <property type="molecule type" value="Genomic_DNA"/>
</dbReference>
<organism evidence="6 7">
    <name type="scientific">Paraburkholderia phenazinium</name>
    <dbReference type="NCBI Taxonomy" id="60549"/>
    <lineage>
        <taxon>Bacteria</taxon>
        <taxon>Pseudomonadati</taxon>
        <taxon>Pseudomonadota</taxon>
        <taxon>Betaproteobacteria</taxon>
        <taxon>Burkholderiales</taxon>
        <taxon>Burkholderiaceae</taxon>
        <taxon>Paraburkholderia</taxon>
    </lineage>
</organism>
<keyword evidence="3" id="KW-1133">Transmembrane helix</keyword>
<dbReference type="InterPro" id="IPR006260">
    <property type="entry name" value="TonB/TolA_C"/>
</dbReference>
<keyword evidence="4" id="KW-0472">Membrane</keyword>
<dbReference type="Proteomes" id="UP000184693">
    <property type="component" value="Unassembled WGS sequence"/>
</dbReference>
<evidence type="ECO:0000259" key="5">
    <source>
        <dbReference type="PROSITE" id="PS52015"/>
    </source>
</evidence>
<gene>
    <name evidence="6" type="ORF">SAMN05444168_7415</name>
</gene>
<dbReference type="GO" id="GO:0016020">
    <property type="term" value="C:membrane"/>
    <property type="evidence" value="ECO:0007669"/>
    <property type="project" value="UniProtKB-SubCell"/>
</dbReference>
<evidence type="ECO:0000256" key="4">
    <source>
        <dbReference type="ARBA" id="ARBA00023136"/>
    </source>
</evidence>
<feature type="domain" description="TonB C-terminal" evidence="5">
    <location>
        <begin position="1"/>
        <end position="78"/>
    </location>
</feature>
<evidence type="ECO:0000313" key="6">
    <source>
        <dbReference type="EMBL" id="SIO56881.1"/>
    </source>
</evidence>
<dbReference type="Pfam" id="PF03544">
    <property type="entry name" value="TonB_C"/>
    <property type="match status" value="1"/>
</dbReference>
<evidence type="ECO:0000256" key="2">
    <source>
        <dbReference type="ARBA" id="ARBA00022692"/>
    </source>
</evidence>
<accession>A0A1N6KK00</accession>
<dbReference type="NCBIfam" id="TIGR01352">
    <property type="entry name" value="tonB_Cterm"/>
    <property type="match status" value="1"/>
</dbReference>
<protein>
    <submittedName>
        <fullName evidence="6">TonB family C-terminal domain-containing protein</fullName>
    </submittedName>
</protein>
<proteinExistence type="predicted"/>
<sequence length="78" mass="9036">MPVLPDDLREQGYQVTALAHFKVHADGTFEVELVKPTQNPRLNQILLETLHRWRFFPAMENGHPVESDQDVRVHFSVS</sequence>
<dbReference type="PROSITE" id="PS52015">
    <property type="entry name" value="TONB_CTD"/>
    <property type="match status" value="1"/>
</dbReference>
<reference evidence="6 7" key="1">
    <citation type="submission" date="2016-11" db="EMBL/GenBank/DDBJ databases">
        <authorList>
            <person name="Jaros S."/>
            <person name="Januszkiewicz K."/>
            <person name="Wedrychowicz H."/>
        </authorList>
    </citation>
    <scope>NUCLEOTIDE SEQUENCE [LARGE SCALE GENOMIC DNA]</scope>
    <source>
        <strain evidence="6 7">GAS86</strain>
    </source>
</reference>
<dbReference type="Gene3D" id="3.30.1150.10">
    <property type="match status" value="1"/>
</dbReference>
<evidence type="ECO:0000256" key="1">
    <source>
        <dbReference type="ARBA" id="ARBA00004167"/>
    </source>
</evidence>
<dbReference type="SUPFAM" id="SSF74653">
    <property type="entry name" value="TolA/TonB C-terminal domain"/>
    <property type="match status" value="1"/>
</dbReference>
<evidence type="ECO:0000256" key="3">
    <source>
        <dbReference type="ARBA" id="ARBA00022989"/>
    </source>
</evidence>
<dbReference type="GO" id="GO:0055085">
    <property type="term" value="P:transmembrane transport"/>
    <property type="evidence" value="ECO:0007669"/>
    <property type="project" value="InterPro"/>
</dbReference>
<name>A0A1N6KK00_9BURK</name>
<evidence type="ECO:0000313" key="7">
    <source>
        <dbReference type="Proteomes" id="UP000184693"/>
    </source>
</evidence>